<keyword evidence="11" id="KW-0862">Zinc</keyword>
<evidence type="ECO:0000313" key="16">
    <source>
        <dbReference type="Proteomes" id="UP001177140"/>
    </source>
</evidence>
<dbReference type="EMBL" id="JAJJMA010174598">
    <property type="protein sequence ID" value="MCL7037032.1"/>
    <property type="molecule type" value="Genomic_DNA"/>
</dbReference>
<dbReference type="Proteomes" id="UP001177140">
    <property type="component" value="Unassembled WGS sequence"/>
</dbReference>
<keyword evidence="10" id="KW-0833">Ubl conjugation pathway</keyword>
<evidence type="ECO:0000256" key="2">
    <source>
        <dbReference type="ARBA" id="ARBA00001947"/>
    </source>
</evidence>
<accession>A0AA41SI41</accession>
<evidence type="ECO:0000313" key="15">
    <source>
        <dbReference type="EMBL" id="MCL7037032.1"/>
    </source>
</evidence>
<comment type="similarity">
    <text evidence="4">Belongs to the RBR family. Ariadne subfamily.</text>
</comment>
<dbReference type="InterPro" id="IPR017907">
    <property type="entry name" value="Znf_RING_CS"/>
</dbReference>
<dbReference type="GO" id="GO:0008270">
    <property type="term" value="F:zinc ion binding"/>
    <property type="evidence" value="ECO:0007669"/>
    <property type="project" value="UniProtKB-KW"/>
</dbReference>
<evidence type="ECO:0000256" key="8">
    <source>
        <dbReference type="ARBA" id="ARBA00022737"/>
    </source>
</evidence>
<keyword evidence="16" id="KW-1185">Reference proteome</keyword>
<dbReference type="InterPro" id="IPR018957">
    <property type="entry name" value="Znf_C3HC4_RING-type"/>
</dbReference>
<dbReference type="InterPro" id="IPR001841">
    <property type="entry name" value="Znf_RING"/>
</dbReference>
<evidence type="ECO:0000256" key="10">
    <source>
        <dbReference type="ARBA" id="ARBA00022786"/>
    </source>
</evidence>
<dbReference type="Pfam" id="PF01485">
    <property type="entry name" value="IBR"/>
    <property type="match status" value="2"/>
</dbReference>
<dbReference type="SMART" id="SM00184">
    <property type="entry name" value="RING"/>
    <property type="match status" value="1"/>
</dbReference>
<dbReference type="CDD" id="cd22584">
    <property type="entry name" value="Rcat_RBR_unk"/>
    <property type="match status" value="1"/>
</dbReference>
<dbReference type="AlphaFoldDB" id="A0AA41SI41"/>
<proteinExistence type="inferred from homology"/>
<dbReference type="InterPro" id="IPR002867">
    <property type="entry name" value="IBR_dom"/>
</dbReference>
<feature type="domain" description="RING-type" evidence="14">
    <location>
        <begin position="16"/>
        <end position="222"/>
    </location>
</feature>
<comment type="caution">
    <text evidence="15">The sequence shown here is derived from an EMBL/GenBank/DDBJ whole genome shotgun (WGS) entry which is preliminary data.</text>
</comment>
<evidence type="ECO:0000256" key="12">
    <source>
        <dbReference type="PROSITE-ProRule" id="PRU00175"/>
    </source>
</evidence>
<keyword evidence="9 12" id="KW-0863">Zinc-finger</keyword>
<dbReference type="Pfam" id="PF00097">
    <property type="entry name" value="zf-C3HC4"/>
    <property type="match status" value="1"/>
</dbReference>
<comment type="catalytic activity">
    <reaction evidence="1">
        <text>[E2 ubiquitin-conjugating enzyme]-S-ubiquitinyl-L-cysteine + [acceptor protein]-L-lysine = [E2 ubiquitin-conjugating enzyme]-L-cysteine + [acceptor protein]-N(6)-ubiquitinyl-L-lysine.</text>
        <dbReference type="EC" id="2.3.2.31"/>
    </reaction>
</comment>
<feature type="domain" description="RING-type" evidence="13">
    <location>
        <begin position="20"/>
        <end position="66"/>
    </location>
</feature>
<dbReference type="PROSITE" id="PS50089">
    <property type="entry name" value="ZF_RING_2"/>
    <property type="match status" value="1"/>
</dbReference>
<dbReference type="InterPro" id="IPR013083">
    <property type="entry name" value="Znf_RING/FYVE/PHD"/>
</dbReference>
<comment type="cofactor">
    <cofactor evidence="2">
        <name>Zn(2+)</name>
        <dbReference type="ChEBI" id="CHEBI:29105"/>
    </cofactor>
</comment>
<dbReference type="EC" id="2.3.2.31" evidence="5"/>
<dbReference type="SMART" id="SM00647">
    <property type="entry name" value="IBR"/>
    <property type="match status" value="2"/>
</dbReference>
<keyword evidence="7" id="KW-0479">Metal-binding</keyword>
<evidence type="ECO:0000256" key="7">
    <source>
        <dbReference type="ARBA" id="ARBA00022723"/>
    </source>
</evidence>
<protein>
    <recommendedName>
        <fullName evidence="5">RBR-type E3 ubiquitin transferase</fullName>
        <ecNumber evidence="5">2.3.2.31</ecNumber>
    </recommendedName>
</protein>
<evidence type="ECO:0000256" key="11">
    <source>
        <dbReference type="ARBA" id="ARBA00022833"/>
    </source>
</evidence>
<keyword evidence="6" id="KW-0808">Transferase</keyword>
<evidence type="ECO:0000256" key="9">
    <source>
        <dbReference type="ARBA" id="ARBA00022771"/>
    </source>
</evidence>
<dbReference type="GO" id="GO:0061630">
    <property type="term" value="F:ubiquitin protein ligase activity"/>
    <property type="evidence" value="ECO:0007669"/>
    <property type="project" value="UniProtKB-EC"/>
</dbReference>
<organism evidence="15 16">
    <name type="scientific">Papaver nudicaule</name>
    <name type="common">Iceland poppy</name>
    <dbReference type="NCBI Taxonomy" id="74823"/>
    <lineage>
        <taxon>Eukaryota</taxon>
        <taxon>Viridiplantae</taxon>
        <taxon>Streptophyta</taxon>
        <taxon>Embryophyta</taxon>
        <taxon>Tracheophyta</taxon>
        <taxon>Spermatophyta</taxon>
        <taxon>Magnoliopsida</taxon>
        <taxon>Ranunculales</taxon>
        <taxon>Papaveraceae</taxon>
        <taxon>Papaveroideae</taxon>
        <taxon>Papaver</taxon>
    </lineage>
</organism>
<evidence type="ECO:0000256" key="6">
    <source>
        <dbReference type="ARBA" id="ARBA00022679"/>
    </source>
</evidence>
<evidence type="ECO:0000256" key="3">
    <source>
        <dbReference type="ARBA" id="ARBA00003976"/>
    </source>
</evidence>
<dbReference type="Gene3D" id="1.20.120.1750">
    <property type="match status" value="1"/>
</dbReference>
<dbReference type="SUPFAM" id="SSF57850">
    <property type="entry name" value="RING/U-box"/>
    <property type="match status" value="3"/>
</dbReference>
<reference evidence="15" key="1">
    <citation type="submission" date="2022-03" db="EMBL/GenBank/DDBJ databases">
        <title>A functionally conserved STORR gene fusion in Papaver species that diverged 16.8 million years ago.</title>
        <authorList>
            <person name="Catania T."/>
        </authorList>
    </citation>
    <scope>NUCLEOTIDE SEQUENCE</scope>
    <source>
        <strain evidence="15">S-191538</strain>
    </source>
</reference>
<dbReference type="InterPro" id="IPR044066">
    <property type="entry name" value="TRIAD_supradom"/>
</dbReference>
<evidence type="ECO:0000259" key="14">
    <source>
        <dbReference type="PROSITE" id="PS51873"/>
    </source>
</evidence>
<name>A0AA41SI41_PAPNU</name>
<dbReference type="PANTHER" id="PTHR11685">
    <property type="entry name" value="RBR FAMILY RING FINGER AND IBR DOMAIN-CONTAINING"/>
    <property type="match status" value="1"/>
</dbReference>
<dbReference type="InterPro" id="IPR031127">
    <property type="entry name" value="E3_UB_ligase_RBR"/>
</dbReference>
<evidence type="ECO:0000256" key="1">
    <source>
        <dbReference type="ARBA" id="ARBA00001798"/>
    </source>
</evidence>
<dbReference type="PROSITE" id="PS00518">
    <property type="entry name" value="ZF_RING_1"/>
    <property type="match status" value="1"/>
</dbReference>
<gene>
    <name evidence="15" type="ORF">MKW94_017398</name>
</gene>
<comment type="function">
    <text evidence="3">Might act as an E3 ubiquitin-protein ligase, or as part of E3 complex, which accepts ubiquitin from specific E2 ubiquitin-conjugating enzymes and then transfers it to substrates.</text>
</comment>
<dbReference type="GO" id="GO:0016567">
    <property type="term" value="P:protein ubiquitination"/>
    <property type="evidence" value="ECO:0007669"/>
    <property type="project" value="InterPro"/>
</dbReference>
<dbReference type="FunFam" id="3.30.40.10:FF:000230">
    <property type="entry name" value="RBR-type E3 ubiquitin transferase"/>
    <property type="match status" value="1"/>
</dbReference>
<sequence length="222" mass="25126">MKESDSSDDQGQCSSEMSFCEICMEAKAKSETRSSTSKCSHIYCSECITKYIEAKIQEKTGMITCPESTCKETLEPYLCRDMISCQVLDRWGNALCESSVLASQKIYCPFNDCSVMLVNDDDGVILRSTECPHCNRLFCAQCEVPWHSDLTCDDFQEIKKGGKDDMLLISLAKDQKWTRCPSCRFYVEKVQGCVHITCRCSHQFCYLCGNPWTLCNGGCQRV</sequence>
<evidence type="ECO:0000259" key="13">
    <source>
        <dbReference type="PROSITE" id="PS50089"/>
    </source>
</evidence>
<dbReference type="Gene3D" id="3.30.40.10">
    <property type="entry name" value="Zinc/RING finger domain, C3HC4 (zinc finger)"/>
    <property type="match status" value="1"/>
</dbReference>
<evidence type="ECO:0000256" key="5">
    <source>
        <dbReference type="ARBA" id="ARBA00012251"/>
    </source>
</evidence>
<evidence type="ECO:0000256" key="4">
    <source>
        <dbReference type="ARBA" id="ARBA00005884"/>
    </source>
</evidence>
<keyword evidence="8" id="KW-0677">Repeat</keyword>
<dbReference type="PROSITE" id="PS51873">
    <property type="entry name" value="TRIAD"/>
    <property type="match status" value="1"/>
</dbReference>
<dbReference type="CDD" id="cd22582">
    <property type="entry name" value="BRcat_RBR_unk"/>
    <property type="match status" value="1"/>
</dbReference>